<dbReference type="RefSeq" id="WP_190472968.1">
    <property type="nucleotide sequence ID" value="NZ_JACJPW010000109.1"/>
</dbReference>
<gene>
    <name evidence="1" type="ORF">H6G03_29470</name>
</gene>
<protein>
    <submittedName>
        <fullName evidence="1">Uncharacterized protein</fullName>
    </submittedName>
</protein>
<evidence type="ECO:0000313" key="2">
    <source>
        <dbReference type="Proteomes" id="UP000641646"/>
    </source>
</evidence>
<name>A0A926VJN4_9CYAN</name>
<dbReference type="AlphaFoldDB" id="A0A926VJN4"/>
<accession>A0A926VJN4</accession>
<keyword evidence="2" id="KW-1185">Reference proteome</keyword>
<reference evidence="1" key="2">
    <citation type="submission" date="2020-08" db="EMBL/GenBank/DDBJ databases">
        <authorList>
            <person name="Chen M."/>
            <person name="Teng W."/>
            <person name="Zhao L."/>
            <person name="Hu C."/>
            <person name="Zhou Y."/>
            <person name="Han B."/>
            <person name="Song L."/>
            <person name="Shu W."/>
        </authorList>
    </citation>
    <scope>NUCLEOTIDE SEQUENCE</scope>
    <source>
        <strain evidence="1">FACHB-1375</strain>
    </source>
</reference>
<dbReference type="EMBL" id="JACJPW010000109">
    <property type="protein sequence ID" value="MBD2185155.1"/>
    <property type="molecule type" value="Genomic_DNA"/>
</dbReference>
<reference evidence="1" key="1">
    <citation type="journal article" date="2015" name="ISME J.">
        <title>Draft Genome Sequence of Streptomyces incarnatus NRRL8089, which Produces the Nucleoside Antibiotic Sinefungin.</title>
        <authorList>
            <person name="Oshima K."/>
            <person name="Hattori M."/>
            <person name="Shimizu H."/>
            <person name="Fukuda K."/>
            <person name="Nemoto M."/>
            <person name="Inagaki K."/>
            <person name="Tamura T."/>
        </authorList>
    </citation>
    <scope>NUCLEOTIDE SEQUENCE</scope>
    <source>
        <strain evidence="1">FACHB-1375</strain>
    </source>
</reference>
<sequence length="57" mass="6662">MTQKVLDEKKLLEILELAKIGEQQLKEISEMATAMAEKYQGWYEEGMARKQEEEGEK</sequence>
<evidence type="ECO:0000313" key="1">
    <source>
        <dbReference type="EMBL" id="MBD2185155.1"/>
    </source>
</evidence>
<proteinExistence type="predicted"/>
<comment type="caution">
    <text evidence="1">The sequence shown here is derived from an EMBL/GenBank/DDBJ whole genome shotgun (WGS) entry which is preliminary data.</text>
</comment>
<dbReference type="Proteomes" id="UP000641646">
    <property type="component" value="Unassembled WGS sequence"/>
</dbReference>
<organism evidence="1 2">
    <name type="scientific">Aerosakkonema funiforme FACHB-1375</name>
    <dbReference type="NCBI Taxonomy" id="2949571"/>
    <lineage>
        <taxon>Bacteria</taxon>
        <taxon>Bacillati</taxon>
        <taxon>Cyanobacteriota</taxon>
        <taxon>Cyanophyceae</taxon>
        <taxon>Oscillatoriophycideae</taxon>
        <taxon>Aerosakkonematales</taxon>
        <taxon>Aerosakkonemataceae</taxon>
        <taxon>Aerosakkonema</taxon>
    </lineage>
</organism>